<dbReference type="AlphaFoldDB" id="A0A432XA70"/>
<dbReference type="InterPro" id="IPR011542">
    <property type="entry name" value="SUF_FeS_clus_asmbl_SufD"/>
</dbReference>
<dbReference type="Pfam" id="PF01458">
    <property type="entry name" value="SUFBD_core"/>
    <property type="match status" value="1"/>
</dbReference>
<evidence type="ECO:0000259" key="3">
    <source>
        <dbReference type="Pfam" id="PF19295"/>
    </source>
</evidence>
<name>A0A432XA70_9GAMM</name>
<evidence type="ECO:0000256" key="1">
    <source>
        <dbReference type="ARBA" id="ARBA00043967"/>
    </source>
</evidence>
<comment type="similarity">
    <text evidence="1">Belongs to the iron-sulfur cluster assembly SufBD family.</text>
</comment>
<keyword evidence="5" id="KW-1185">Reference proteome</keyword>
<feature type="domain" description="SUF system FeS cluster assembly SufBD N-terminal" evidence="3">
    <location>
        <begin position="17"/>
        <end position="157"/>
    </location>
</feature>
<dbReference type="PANTHER" id="PTHR43575:SF1">
    <property type="entry name" value="PROTEIN ABCI7, CHLOROPLASTIC"/>
    <property type="match status" value="1"/>
</dbReference>
<dbReference type="Proteomes" id="UP000286976">
    <property type="component" value="Unassembled WGS sequence"/>
</dbReference>
<comment type="caution">
    <text evidence="4">The sequence shown here is derived from an EMBL/GenBank/DDBJ whole genome shotgun (WGS) entry which is preliminary data.</text>
</comment>
<evidence type="ECO:0000313" key="5">
    <source>
        <dbReference type="Proteomes" id="UP000286976"/>
    </source>
</evidence>
<feature type="domain" description="SUF system FeS cluster assembly SufBD core" evidence="2">
    <location>
        <begin position="164"/>
        <end position="389"/>
    </location>
</feature>
<dbReference type="Pfam" id="PF19295">
    <property type="entry name" value="SufBD_N"/>
    <property type="match status" value="1"/>
</dbReference>
<dbReference type="EMBL" id="PIPQ01000001">
    <property type="protein sequence ID" value="RUO44259.1"/>
    <property type="molecule type" value="Genomic_DNA"/>
</dbReference>
<dbReference type="PANTHER" id="PTHR43575">
    <property type="entry name" value="PROTEIN ABCI7, CHLOROPLASTIC"/>
    <property type="match status" value="1"/>
</dbReference>
<dbReference type="InterPro" id="IPR055346">
    <property type="entry name" value="Fe-S_cluster_assembly_SufBD"/>
</dbReference>
<protein>
    <submittedName>
        <fullName evidence="4">Fe-S cluster assembly protein SufD</fullName>
    </submittedName>
</protein>
<organism evidence="4 5">
    <name type="scientific">Aliidiomarina taiwanensis</name>
    <dbReference type="NCBI Taxonomy" id="946228"/>
    <lineage>
        <taxon>Bacteria</taxon>
        <taxon>Pseudomonadati</taxon>
        <taxon>Pseudomonadota</taxon>
        <taxon>Gammaproteobacteria</taxon>
        <taxon>Alteromonadales</taxon>
        <taxon>Idiomarinaceae</taxon>
        <taxon>Aliidiomarina</taxon>
    </lineage>
</organism>
<dbReference type="InterPro" id="IPR000825">
    <property type="entry name" value="SUF_FeS_clus_asmbl_SufBD_core"/>
</dbReference>
<reference evidence="4 5" key="1">
    <citation type="journal article" date="2011" name="Front. Microbiol.">
        <title>Genomic signatures of strain selection and enhancement in Bacillus atrophaeus var. globigii, a historical biowarfare simulant.</title>
        <authorList>
            <person name="Gibbons H.S."/>
            <person name="Broomall S.M."/>
            <person name="McNew L.A."/>
            <person name="Daligault H."/>
            <person name="Chapman C."/>
            <person name="Bruce D."/>
            <person name="Karavis M."/>
            <person name="Krepps M."/>
            <person name="McGregor P.A."/>
            <person name="Hong C."/>
            <person name="Park K.H."/>
            <person name="Akmal A."/>
            <person name="Feldman A."/>
            <person name="Lin J.S."/>
            <person name="Chang W.E."/>
            <person name="Higgs B.W."/>
            <person name="Demirev P."/>
            <person name="Lindquist J."/>
            <person name="Liem A."/>
            <person name="Fochler E."/>
            <person name="Read T.D."/>
            <person name="Tapia R."/>
            <person name="Johnson S."/>
            <person name="Bishop-Lilly K.A."/>
            <person name="Detter C."/>
            <person name="Han C."/>
            <person name="Sozhamannan S."/>
            <person name="Rosenzweig C.N."/>
            <person name="Skowronski E.W."/>
        </authorList>
    </citation>
    <scope>NUCLEOTIDE SEQUENCE [LARGE SCALE GENOMIC DNA]</scope>
    <source>
        <strain evidence="4 5">AIT1</strain>
    </source>
</reference>
<dbReference type="GO" id="GO:0016226">
    <property type="term" value="P:iron-sulfur cluster assembly"/>
    <property type="evidence" value="ECO:0007669"/>
    <property type="project" value="InterPro"/>
</dbReference>
<dbReference type="RefSeq" id="WP_126756662.1">
    <property type="nucleotide sequence ID" value="NZ_PIPQ01000001.1"/>
</dbReference>
<dbReference type="OrthoDB" id="9768262at2"/>
<gene>
    <name evidence="4" type="primary">sufD</name>
    <name evidence="4" type="ORF">CWE15_03570</name>
</gene>
<evidence type="ECO:0000259" key="2">
    <source>
        <dbReference type="Pfam" id="PF01458"/>
    </source>
</evidence>
<sequence length="420" mass="45891">MSQWLASVIDRANSVDDWLRPVRQEAVAQLKQTAWPTRRTEAWRYTSLHALKDLTLAEPTAAPASTEAPAITDLNSLDIVFVDGVPTTDIGSLNTPEGVRIYALDNASEEAQTQAKKVMNQAKNASHLFGLVNDALAQQGVVIDVADGAIVEQPIRVVNYVSAGVESHNRVLVKLGAKAQATIIEHGAGQGNSMNTAFAEYLVGDEAKLEHYRFALHGADAIHIGGSHFKLGEASRLNSTIVGYGSQVSRIDTDIVHAAEHADAKMNCIYLLAPSEHFDLHSLIEHAEPNGTTEQNARGIVGDKGRAVFSGRILIHRDAQKTLAELHNRNLLLSRGAQVSTKPALEIYADDVQCAHGATIAEIEEDDLYYLQTRGISREQALVMLNFGFIQELVKQMPNKALSAWLEPLLRERFKTMEPA</sequence>
<dbReference type="InterPro" id="IPR045595">
    <property type="entry name" value="SufBD_N"/>
</dbReference>
<dbReference type="InterPro" id="IPR037284">
    <property type="entry name" value="SUF_FeS_clus_asmbl_SufBD_sf"/>
</dbReference>
<dbReference type="NCBIfam" id="TIGR01981">
    <property type="entry name" value="sufD"/>
    <property type="match status" value="1"/>
</dbReference>
<evidence type="ECO:0000313" key="4">
    <source>
        <dbReference type="EMBL" id="RUO44259.1"/>
    </source>
</evidence>
<dbReference type="SUPFAM" id="SSF101960">
    <property type="entry name" value="Stabilizer of iron transporter SufD"/>
    <property type="match status" value="1"/>
</dbReference>
<accession>A0A432XA70</accession>
<proteinExistence type="inferred from homology"/>